<evidence type="ECO:0000259" key="7">
    <source>
        <dbReference type="Pfam" id="PF14322"/>
    </source>
</evidence>
<feature type="domain" description="RagB/SusD" evidence="6">
    <location>
        <begin position="359"/>
        <end position="523"/>
    </location>
</feature>
<sequence>MNKKIIHIASFTAILSLFSCSDYLKEDSADLLIPESVTDFVPLLLGEGYPDRFGSQISFVNLMTDDVEMGPLYYTTEQKNDKYCTTWREGIDAKAGYGEAAFVWQSDYSENIKDGFWSGRYSNILGCNTIINALPEMTYAETEEGLYRALAAQAYALRAYHYFCLINTYALPYSTANLDKPGVVIKTSPEIQIAPQPRATIREVYALINDDIKKAQEYMAGAVFQCEKYTGRKPEITSAAIYFLAARIALFQQDWDGVISAAEKFLAKNSSIHDLNNEDATLFGYVSSFEKTGFCANNQQLDEVVFGFGRSDGGYDYLAPNSPVLMYYEYGFHTSWTGENSLIGLYNEDDLRLQAYFQRRYNKSGNTFNPTYYAGQYHPHKYDQRAGTNYSSQAWRTPELYLNLAEAYTQKASGVSNDAIGLLNQLRVKKYKSGSPDAEKQVSDFATKDDLIQFIWQERRRELCFEEIMRFWDMRRQGMPSVEHQLFSSPKEYSVYRLKTGSPNYVLPIPEDETSYNNAIENNQREVIASSSQGTLE</sequence>
<evidence type="ECO:0000259" key="6">
    <source>
        <dbReference type="Pfam" id="PF07980"/>
    </source>
</evidence>
<reference evidence="8 9" key="1">
    <citation type="submission" date="2020-03" db="EMBL/GenBank/DDBJ databases">
        <title>Genomic analysis of Bacteroides faecium CBA7301.</title>
        <authorList>
            <person name="Kim J."/>
            <person name="Roh S.W."/>
        </authorList>
    </citation>
    <scope>NUCLEOTIDE SEQUENCE [LARGE SCALE GENOMIC DNA]</scope>
    <source>
        <strain evidence="8 9">CBA7301</strain>
    </source>
</reference>
<evidence type="ECO:0000256" key="4">
    <source>
        <dbReference type="ARBA" id="ARBA00023136"/>
    </source>
</evidence>
<keyword evidence="4" id="KW-0472">Membrane</keyword>
<feature type="domain" description="SusD-like N-terminal" evidence="7">
    <location>
        <begin position="79"/>
        <end position="250"/>
    </location>
</feature>
<dbReference type="Proteomes" id="UP000501780">
    <property type="component" value="Chromosome"/>
</dbReference>
<evidence type="ECO:0000313" key="9">
    <source>
        <dbReference type="Proteomes" id="UP000501780"/>
    </source>
</evidence>
<comment type="similarity">
    <text evidence="2">Belongs to the SusD family.</text>
</comment>
<dbReference type="AlphaFoldDB" id="A0A6H0KJ59"/>
<organism evidence="8 9">
    <name type="scientific">Bacteroides faecium</name>
    <dbReference type="NCBI Taxonomy" id="2715212"/>
    <lineage>
        <taxon>Bacteria</taxon>
        <taxon>Pseudomonadati</taxon>
        <taxon>Bacteroidota</taxon>
        <taxon>Bacteroidia</taxon>
        <taxon>Bacteroidales</taxon>
        <taxon>Bacteroidaceae</taxon>
        <taxon>Bacteroides</taxon>
    </lineage>
</organism>
<dbReference type="PROSITE" id="PS51257">
    <property type="entry name" value="PROKAR_LIPOPROTEIN"/>
    <property type="match status" value="1"/>
</dbReference>
<evidence type="ECO:0000256" key="3">
    <source>
        <dbReference type="ARBA" id="ARBA00022729"/>
    </source>
</evidence>
<dbReference type="Pfam" id="PF07980">
    <property type="entry name" value="SusD_RagB"/>
    <property type="match status" value="1"/>
</dbReference>
<dbReference type="Gene3D" id="1.25.40.390">
    <property type="match status" value="1"/>
</dbReference>
<keyword evidence="9" id="KW-1185">Reference proteome</keyword>
<evidence type="ECO:0000256" key="2">
    <source>
        <dbReference type="ARBA" id="ARBA00006275"/>
    </source>
</evidence>
<dbReference type="RefSeq" id="WP_167960272.1">
    <property type="nucleotide sequence ID" value="NZ_CP050831.1"/>
</dbReference>
<dbReference type="InterPro" id="IPR033985">
    <property type="entry name" value="SusD-like_N"/>
</dbReference>
<dbReference type="SUPFAM" id="SSF48452">
    <property type="entry name" value="TPR-like"/>
    <property type="match status" value="1"/>
</dbReference>
<gene>
    <name evidence="8" type="ORF">BacF7301_03555</name>
</gene>
<dbReference type="GO" id="GO:0009279">
    <property type="term" value="C:cell outer membrane"/>
    <property type="evidence" value="ECO:0007669"/>
    <property type="project" value="UniProtKB-SubCell"/>
</dbReference>
<comment type="subcellular location">
    <subcellularLocation>
        <location evidence="1">Cell outer membrane</location>
    </subcellularLocation>
</comment>
<accession>A0A6H0KJ59</accession>
<dbReference type="InterPro" id="IPR012944">
    <property type="entry name" value="SusD_RagB_dom"/>
</dbReference>
<dbReference type="EMBL" id="CP050831">
    <property type="protein sequence ID" value="QIU93279.1"/>
    <property type="molecule type" value="Genomic_DNA"/>
</dbReference>
<proteinExistence type="inferred from homology"/>
<name>A0A6H0KJ59_9BACE</name>
<dbReference type="KEGG" id="bfc:BacF7301_03555"/>
<evidence type="ECO:0000256" key="5">
    <source>
        <dbReference type="ARBA" id="ARBA00023237"/>
    </source>
</evidence>
<dbReference type="InterPro" id="IPR011990">
    <property type="entry name" value="TPR-like_helical_dom_sf"/>
</dbReference>
<evidence type="ECO:0000256" key="1">
    <source>
        <dbReference type="ARBA" id="ARBA00004442"/>
    </source>
</evidence>
<keyword evidence="5" id="KW-0998">Cell outer membrane</keyword>
<dbReference type="Pfam" id="PF14322">
    <property type="entry name" value="SusD-like_3"/>
    <property type="match status" value="1"/>
</dbReference>
<protein>
    <submittedName>
        <fullName evidence="8">RagB/SusD family nutrient uptake outer membrane protein</fullName>
    </submittedName>
</protein>
<evidence type="ECO:0000313" key="8">
    <source>
        <dbReference type="EMBL" id="QIU93279.1"/>
    </source>
</evidence>
<keyword evidence="3" id="KW-0732">Signal</keyword>